<reference evidence="1 2" key="1">
    <citation type="journal article" date="2018" name="Front. Plant Sci.">
        <title>Red Clover (Trifolium pratense) and Zigzag Clover (T. medium) - A Picture of Genomic Similarities and Differences.</title>
        <authorList>
            <person name="Dluhosova J."/>
            <person name="Istvanek J."/>
            <person name="Nedelnik J."/>
            <person name="Repkova J."/>
        </authorList>
    </citation>
    <scope>NUCLEOTIDE SEQUENCE [LARGE SCALE GENOMIC DNA]</scope>
    <source>
        <strain evidence="2">cv. 10/8</strain>
        <tissue evidence="1">Leaf</tissue>
    </source>
</reference>
<dbReference type="AlphaFoldDB" id="A0A392V6U0"/>
<proteinExistence type="predicted"/>
<feature type="non-terminal residue" evidence="1">
    <location>
        <position position="25"/>
    </location>
</feature>
<accession>A0A392V6U0</accession>
<protein>
    <submittedName>
        <fullName evidence="1">Uncharacterized protein</fullName>
    </submittedName>
</protein>
<keyword evidence="2" id="KW-1185">Reference proteome</keyword>
<organism evidence="1 2">
    <name type="scientific">Trifolium medium</name>
    <dbReference type="NCBI Taxonomy" id="97028"/>
    <lineage>
        <taxon>Eukaryota</taxon>
        <taxon>Viridiplantae</taxon>
        <taxon>Streptophyta</taxon>
        <taxon>Embryophyta</taxon>
        <taxon>Tracheophyta</taxon>
        <taxon>Spermatophyta</taxon>
        <taxon>Magnoliopsida</taxon>
        <taxon>eudicotyledons</taxon>
        <taxon>Gunneridae</taxon>
        <taxon>Pentapetalae</taxon>
        <taxon>rosids</taxon>
        <taxon>fabids</taxon>
        <taxon>Fabales</taxon>
        <taxon>Fabaceae</taxon>
        <taxon>Papilionoideae</taxon>
        <taxon>50 kb inversion clade</taxon>
        <taxon>NPAAA clade</taxon>
        <taxon>Hologalegina</taxon>
        <taxon>IRL clade</taxon>
        <taxon>Trifolieae</taxon>
        <taxon>Trifolium</taxon>
    </lineage>
</organism>
<name>A0A392V6U0_9FABA</name>
<evidence type="ECO:0000313" key="2">
    <source>
        <dbReference type="Proteomes" id="UP000265520"/>
    </source>
</evidence>
<sequence>MATWKQTRLYSTGLSLSEAFVAKQA</sequence>
<dbReference type="EMBL" id="LXQA011081637">
    <property type="protein sequence ID" value="MCI84048.1"/>
    <property type="molecule type" value="Genomic_DNA"/>
</dbReference>
<dbReference type="Proteomes" id="UP000265520">
    <property type="component" value="Unassembled WGS sequence"/>
</dbReference>
<comment type="caution">
    <text evidence="1">The sequence shown here is derived from an EMBL/GenBank/DDBJ whole genome shotgun (WGS) entry which is preliminary data.</text>
</comment>
<evidence type="ECO:0000313" key="1">
    <source>
        <dbReference type="EMBL" id="MCI84048.1"/>
    </source>
</evidence>